<dbReference type="SUPFAM" id="SSF52980">
    <property type="entry name" value="Restriction endonuclease-like"/>
    <property type="match status" value="1"/>
</dbReference>
<dbReference type="InterPro" id="IPR011335">
    <property type="entry name" value="Restrct_endonuc-II-like"/>
</dbReference>
<organism evidence="1 2">
    <name type="scientific">Dietzia cercidiphylli</name>
    <dbReference type="NCBI Taxonomy" id="498199"/>
    <lineage>
        <taxon>Bacteria</taxon>
        <taxon>Bacillati</taxon>
        <taxon>Actinomycetota</taxon>
        <taxon>Actinomycetes</taxon>
        <taxon>Mycobacteriales</taxon>
        <taxon>Dietziaceae</taxon>
        <taxon>Dietzia</taxon>
    </lineage>
</organism>
<evidence type="ECO:0000313" key="2">
    <source>
        <dbReference type="Proteomes" id="UP001500383"/>
    </source>
</evidence>
<dbReference type="EMBL" id="BAAAQG010000003">
    <property type="protein sequence ID" value="GAA1701745.1"/>
    <property type="molecule type" value="Genomic_DNA"/>
</dbReference>
<proteinExistence type="predicted"/>
<reference evidence="1 2" key="1">
    <citation type="journal article" date="2019" name="Int. J. Syst. Evol. Microbiol.">
        <title>The Global Catalogue of Microorganisms (GCM) 10K type strain sequencing project: providing services to taxonomists for standard genome sequencing and annotation.</title>
        <authorList>
            <consortium name="The Broad Institute Genomics Platform"/>
            <consortium name="The Broad Institute Genome Sequencing Center for Infectious Disease"/>
            <person name="Wu L."/>
            <person name="Ma J."/>
        </authorList>
    </citation>
    <scope>NUCLEOTIDE SEQUENCE [LARGE SCALE GENOMIC DNA]</scope>
    <source>
        <strain evidence="1 2">JCM 16002</strain>
    </source>
</reference>
<evidence type="ECO:0000313" key="1">
    <source>
        <dbReference type="EMBL" id="GAA1701745.1"/>
    </source>
</evidence>
<sequence>MIGGLAAALIHRERWYAPAAVEREVDIYAVGTAPAPGRVRLRRLRRALPAGQVEAIGGLRVTSAARTAIDVARWEVNDDTAIAKIDAVCNRSRIAVSEVSALARGLRGLHGLQRVRSLLRWCDQRADSPPETRLRLLIVRSDLPDPTPQVEIHNEYGVKVATADLAYEVGKVAVFYDGDVHRGRSTWEYDARVNAELSELGWQVVRVTGSMLRNPRAVLRQIGASLERGRARV</sequence>
<evidence type="ECO:0008006" key="3">
    <source>
        <dbReference type="Google" id="ProtNLM"/>
    </source>
</evidence>
<dbReference type="Gene3D" id="3.40.960.10">
    <property type="entry name" value="VSR Endonuclease"/>
    <property type="match status" value="1"/>
</dbReference>
<gene>
    <name evidence="1" type="ORF">GCM10009831_08520</name>
</gene>
<protein>
    <recommendedName>
        <fullName evidence="3">DUF559 domain-containing protein</fullName>
    </recommendedName>
</protein>
<name>A0ABN2IC06_9ACTN</name>
<keyword evidence="2" id="KW-1185">Reference proteome</keyword>
<accession>A0ABN2IC06</accession>
<dbReference type="Proteomes" id="UP001500383">
    <property type="component" value="Unassembled WGS sequence"/>
</dbReference>
<comment type="caution">
    <text evidence="1">The sequence shown here is derived from an EMBL/GenBank/DDBJ whole genome shotgun (WGS) entry which is preliminary data.</text>
</comment>